<dbReference type="OrthoDB" id="1431247at2759"/>
<name>A0A4S8MEZ2_DENBC</name>
<dbReference type="AlphaFoldDB" id="A0A4S8MEZ2"/>
<evidence type="ECO:0000313" key="6">
    <source>
        <dbReference type="Proteomes" id="UP000297245"/>
    </source>
</evidence>
<comment type="similarity">
    <text evidence="1 2">Belongs to the small heat shock protein (HSP20) family.</text>
</comment>
<reference evidence="5 6" key="1">
    <citation type="journal article" date="2019" name="Nat. Ecol. Evol.">
        <title>Megaphylogeny resolves global patterns of mushroom evolution.</title>
        <authorList>
            <person name="Varga T."/>
            <person name="Krizsan K."/>
            <person name="Foldi C."/>
            <person name="Dima B."/>
            <person name="Sanchez-Garcia M."/>
            <person name="Sanchez-Ramirez S."/>
            <person name="Szollosi G.J."/>
            <person name="Szarkandi J.G."/>
            <person name="Papp V."/>
            <person name="Albert L."/>
            <person name="Andreopoulos W."/>
            <person name="Angelini C."/>
            <person name="Antonin V."/>
            <person name="Barry K.W."/>
            <person name="Bougher N.L."/>
            <person name="Buchanan P."/>
            <person name="Buyck B."/>
            <person name="Bense V."/>
            <person name="Catcheside P."/>
            <person name="Chovatia M."/>
            <person name="Cooper J."/>
            <person name="Damon W."/>
            <person name="Desjardin D."/>
            <person name="Finy P."/>
            <person name="Geml J."/>
            <person name="Haridas S."/>
            <person name="Hughes K."/>
            <person name="Justo A."/>
            <person name="Karasinski D."/>
            <person name="Kautmanova I."/>
            <person name="Kiss B."/>
            <person name="Kocsube S."/>
            <person name="Kotiranta H."/>
            <person name="LaButti K.M."/>
            <person name="Lechner B.E."/>
            <person name="Liimatainen K."/>
            <person name="Lipzen A."/>
            <person name="Lukacs Z."/>
            <person name="Mihaltcheva S."/>
            <person name="Morgado L.N."/>
            <person name="Niskanen T."/>
            <person name="Noordeloos M.E."/>
            <person name="Ohm R.A."/>
            <person name="Ortiz-Santana B."/>
            <person name="Ovrebo C."/>
            <person name="Racz N."/>
            <person name="Riley R."/>
            <person name="Savchenko A."/>
            <person name="Shiryaev A."/>
            <person name="Soop K."/>
            <person name="Spirin V."/>
            <person name="Szebenyi C."/>
            <person name="Tomsovsky M."/>
            <person name="Tulloss R.E."/>
            <person name="Uehling J."/>
            <person name="Grigoriev I.V."/>
            <person name="Vagvolgyi C."/>
            <person name="Papp T."/>
            <person name="Martin F.M."/>
            <person name="Miettinen O."/>
            <person name="Hibbett D.S."/>
            <person name="Nagy L.G."/>
        </authorList>
    </citation>
    <scope>NUCLEOTIDE SEQUENCE [LARGE SCALE GENOMIC DNA]</scope>
    <source>
        <strain evidence="5 6">CBS 962.96</strain>
    </source>
</reference>
<feature type="compositionally biased region" description="Acidic residues" evidence="3">
    <location>
        <begin position="74"/>
        <end position="86"/>
    </location>
</feature>
<protein>
    <recommendedName>
        <fullName evidence="4">SHSP domain-containing protein</fullName>
    </recommendedName>
</protein>
<organism evidence="5 6">
    <name type="scientific">Dendrothele bispora (strain CBS 962.96)</name>
    <dbReference type="NCBI Taxonomy" id="1314807"/>
    <lineage>
        <taxon>Eukaryota</taxon>
        <taxon>Fungi</taxon>
        <taxon>Dikarya</taxon>
        <taxon>Basidiomycota</taxon>
        <taxon>Agaricomycotina</taxon>
        <taxon>Agaricomycetes</taxon>
        <taxon>Agaricomycetidae</taxon>
        <taxon>Agaricales</taxon>
        <taxon>Agaricales incertae sedis</taxon>
        <taxon>Dendrothele</taxon>
    </lineage>
</organism>
<dbReference type="PROSITE" id="PS01031">
    <property type="entry name" value="SHSP"/>
    <property type="match status" value="1"/>
</dbReference>
<gene>
    <name evidence="5" type="ORF">K435DRAFT_776190</name>
</gene>
<evidence type="ECO:0000313" key="5">
    <source>
        <dbReference type="EMBL" id="THV01147.1"/>
    </source>
</evidence>
<keyword evidence="6" id="KW-1185">Reference proteome</keyword>
<dbReference type="Proteomes" id="UP000297245">
    <property type="component" value="Unassembled WGS sequence"/>
</dbReference>
<proteinExistence type="inferred from homology"/>
<feature type="region of interest" description="Disordered" evidence="3">
    <location>
        <begin position="60"/>
        <end position="94"/>
    </location>
</feature>
<evidence type="ECO:0000259" key="4">
    <source>
        <dbReference type="PROSITE" id="PS01031"/>
    </source>
</evidence>
<sequence length="163" mass="18107">MPRVDIWDDPESPTVIATFELPGVRREDLAVHVQDHRYLIVQGQRPCRLGNASGVVSATLPSRPVDAANKLVEGEGDVDDQDDQDSDPQQQGKFSRAELRYGRFSRKLDLGPGVFEYQNGHLTADLREGMLTVTWPRVPYGSESENNTRNNSANAMITPIATM</sequence>
<dbReference type="InterPro" id="IPR002068">
    <property type="entry name" value="A-crystallin/Hsp20_dom"/>
</dbReference>
<dbReference type="InterPro" id="IPR008978">
    <property type="entry name" value="HSP20-like_chaperone"/>
</dbReference>
<dbReference type="CDD" id="cd06464">
    <property type="entry name" value="ACD_sHsps-like"/>
    <property type="match status" value="1"/>
</dbReference>
<evidence type="ECO:0000256" key="1">
    <source>
        <dbReference type="PROSITE-ProRule" id="PRU00285"/>
    </source>
</evidence>
<evidence type="ECO:0000256" key="3">
    <source>
        <dbReference type="SAM" id="MobiDB-lite"/>
    </source>
</evidence>
<accession>A0A4S8MEZ2</accession>
<dbReference type="Gene3D" id="2.60.40.790">
    <property type="match status" value="1"/>
</dbReference>
<feature type="domain" description="SHSP" evidence="4">
    <location>
        <begin position="1"/>
        <end position="154"/>
    </location>
</feature>
<dbReference type="EMBL" id="ML179094">
    <property type="protein sequence ID" value="THV01147.1"/>
    <property type="molecule type" value="Genomic_DNA"/>
</dbReference>
<dbReference type="Pfam" id="PF00011">
    <property type="entry name" value="HSP20"/>
    <property type="match status" value="1"/>
</dbReference>
<dbReference type="SUPFAM" id="SSF49764">
    <property type="entry name" value="HSP20-like chaperones"/>
    <property type="match status" value="1"/>
</dbReference>
<evidence type="ECO:0000256" key="2">
    <source>
        <dbReference type="RuleBase" id="RU003616"/>
    </source>
</evidence>